<keyword evidence="1" id="KW-0472">Membrane</keyword>
<keyword evidence="1" id="KW-1133">Transmembrane helix</keyword>
<organism evidence="2 3">
    <name type="scientific">Folsomia candida</name>
    <name type="common">Springtail</name>
    <dbReference type="NCBI Taxonomy" id="158441"/>
    <lineage>
        <taxon>Eukaryota</taxon>
        <taxon>Metazoa</taxon>
        <taxon>Ecdysozoa</taxon>
        <taxon>Arthropoda</taxon>
        <taxon>Hexapoda</taxon>
        <taxon>Collembola</taxon>
        <taxon>Entomobryomorpha</taxon>
        <taxon>Isotomoidea</taxon>
        <taxon>Isotomidae</taxon>
        <taxon>Proisotominae</taxon>
        <taxon>Folsomia</taxon>
    </lineage>
</organism>
<dbReference type="AlphaFoldDB" id="A0A226DG68"/>
<gene>
    <name evidence="2" type="ORF">Fcan01_21981</name>
</gene>
<name>A0A226DG68_FOLCA</name>
<keyword evidence="1" id="KW-0812">Transmembrane</keyword>
<sequence length="230" mass="25364">MQQTQKTYSKLESIPVQKLKIGGEDVVAPLIFERYGFLWLILALCVTLAFAWVMCMTQFSLSLRNQKDCGVRYPSREEFEKFSDHAESSRDGLDVGSPDPGAVLEKLEENDVITGDAWTAWSTAKDTPARPICKVDDGVENKGLDKVLQKIHIRRMWQKDPPVINVTLACGVPQGFKLTGLVALAHDNNGTGAKCIVKSGPGDAITVTHLSQEHRGINSYILVIGRNVVI</sequence>
<accession>A0A226DG68</accession>
<dbReference type="Proteomes" id="UP000198287">
    <property type="component" value="Unassembled WGS sequence"/>
</dbReference>
<comment type="caution">
    <text evidence="2">The sequence shown here is derived from an EMBL/GenBank/DDBJ whole genome shotgun (WGS) entry which is preliminary data.</text>
</comment>
<evidence type="ECO:0000313" key="3">
    <source>
        <dbReference type="Proteomes" id="UP000198287"/>
    </source>
</evidence>
<proteinExistence type="predicted"/>
<feature type="transmembrane region" description="Helical" evidence="1">
    <location>
        <begin position="37"/>
        <end position="57"/>
    </location>
</feature>
<reference evidence="2 3" key="1">
    <citation type="submission" date="2015-12" db="EMBL/GenBank/DDBJ databases">
        <title>The genome of Folsomia candida.</title>
        <authorList>
            <person name="Faddeeva A."/>
            <person name="Derks M.F."/>
            <person name="Anvar Y."/>
            <person name="Smit S."/>
            <person name="Van Straalen N."/>
            <person name="Roelofs D."/>
        </authorList>
    </citation>
    <scope>NUCLEOTIDE SEQUENCE [LARGE SCALE GENOMIC DNA]</scope>
    <source>
        <strain evidence="2 3">VU population</strain>
        <tissue evidence="2">Whole body</tissue>
    </source>
</reference>
<evidence type="ECO:0000313" key="2">
    <source>
        <dbReference type="EMBL" id="OXA43186.1"/>
    </source>
</evidence>
<dbReference type="EMBL" id="LNIX01000023">
    <property type="protein sequence ID" value="OXA43186.1"/>
    <property type="molecule type" value="Genomic_DNA"/>
</dbReference>
<evidence type="ECO:0000256" key="1">
    <source>
        <dbReference type="SAM" id="Phobius"/>
    </source>
</evidence>
<keyword evidence="3" id="KW-1185">Reference proteome</keyword>
<protein>
    <submittedName>
        <fullName evidence="2">Uncharacterized protein</fullName>
    </submittedName>
</protein>